<keyword evidence="3" id="KW-1185">Reference proteome</keyword>
<dbReference type="InterPro" id="IPR019265">
    <property type="entry name" value="RTRAF"/>
</dbReference>
<feature type="region of interest" description="Disordered" evidence="1">
    <location>
        <begin position="119"/>
        <end position="142"/>
    </location>
</feature>
<dbReference type="Pfam" id="PF10036">
    <property type="entry name" value="RLL"/>
    <property type="match status" value="1"/>
</dbReference>
<dbReference type="PANTHER" id="PTHR15924">
    <property type="entry name" value="CLE"/>
    <property type="match status" value="1"/>
</dbReference>
<accession>A0ABQ7G2Y3</accession>
<evidence type="ECO:0000313" key="3">
    <source>
        <dbReference type="Proteomes" id="UP000815325"/>
    </source>
</evidence>
<evidence type="ECO:0000313" key="2">
    <source>
        <dbReference type="EMBL" id="KAF5828964.1"/>
    </source>
</evidence>
<evidence type="ECO:0000256" key="1">
    <source>
        <dbReference type="SAM" id="MobiDB-lite"/>
    </source>
</evidence>
<sequence length="207" mass="21787">MRRLVEDFGIPQAAGQEAAADVLTPVPTENAKPGAPATANGGVPATPSRGSSAAPSKTKQPPYSDWSSPEVEARIREVMAALNMDTSADLTLAEMLQAVYVVLKDQVLPYLSLQAKRQQLGQGGGKKPKQQGSKPDASSSTAVNTLRELPLGFATGVPALDDACRVLRLLHVRDLRSLQSSIDDAIVSVQEFVANPRTDSSLGKIGS</sequence>
<organism evidence="2 3">
    <name type="scientific">Dunaliella salina</name>
    <name type="common">Green alga</name>
    <name type="synonym">Protococcus salinus</name>
    <dbReference type="NCBI Taxonomy" id="3046"/>
    <lineage>
        <taxon>Eukaryota</taxon>
        <taxon>Viridiplantae</taxon>
        <taxon>Chlorophyta</taxon>
        <taxon>core chlorophytes</taxon>
        <taxon>Chlorophyceae</taxon>
        <taxon>CS clade</taxon>
        <taxon>Chlamydomonadales</taxon>
        <taxon>Dunaliellaceae</taxon>
        <taxon>Dunaliella</taxon>
    </lineage>
</organism>
<reference evidence="2" key="1">
    <citation type="submission" date="2017-08" db="EMBL/GenBank/DDBJ databases">
        <authorList>
            <person name="Polle J.E."/>
            <person name="Barry K."/>
            <person name="Cushman J."/>
            <person name="Schmutz J."/>
            <person name="Tran D."/>
            <person name="Hathwaick L.T."/>
            <person name="Yim W.C."/>
            <person name="Jenkins J."/>
            <person name="Mckie-Krisberg Z.M."/>
            <person name="Prochnik S."/>
            <person name="Lindquist E."/>
            <person name="Dockter R.B."/>
            <person name="Adam C."/>
            <person name="Molina H."/>
            <person name="Bunkerborg J."/>
            <person name="Jin E."/>
            <person name="Buchheim M."/>
            <person name="Magnuson J."/>
        </authorList>
    </citation>
    <scope>NUCLEOTIDE SEQUENCE</scope>
    <source>
        <strain evidence="2">CCAP 19/18</strain>
    </source>
</reference>
<protein>
    <submittedName>
        <fullName evidence="2">Carnitine deficiency-associated protein-domain-containing protein</fullName>
    </submittedName>
</protein>
<feature type="compositionally biased region" description="Polar residues" evidence="1">
    <location>
        <begin position="48"/>
        <end position="67"/>
    </location>
</feature>
<proteinExistence type="predicted"/>
<feature type="region of interest" description="Disordered" evidence="1">
    <location>
        <begin position="15"/>
        <end position="69"/>
    </location>
</feature>
<gene>
    <name evidence="2" type="ORF">DUNSADRAFT_16761</name>
</gene>
<dbReference type="EMBL" id="MU070221">
    <property type="protein sequence ID" value="KAF5828964.1"/>
    <property type="molecule type" value="Genomic_DNA"/>
</dbReference>
<dbReference type="Proteomes" id="UP000815325">
    <property type="component" value="Unassembled WGS sequence"/>
</dbReference>
<name>A0ABQ7G2Y3_DUNSA</name>
<comment type="caution">
    <text evidence="2">The sequence shown here is derived from an EMBL/GenBank/DDBJ whole genome shotgun (WGS) entry which is preliminary data.</text>
</comment>